<evidence type="ECO:0000256" key="1">
    <source>
        <dbReference type="SAM" id="SignalP"/>
    </source>
</evidence>
<name>A0ABR0EYY3_ZASCE</name>
<keyword evidence="3" id="KW-1185">Reference proteome</keyword>
<dbReference type="EMBL" id="JAXOVC010000001">
    <property type="protein sequence ID" value="KAK4506762.1"/>
    <property type="molecule type" value="Genomic_DNA"/>
</dbReference>
<evidence type="ECO:0000313" key="2">
    <source>
        <dbReference type="EMBL" id="KAK4506762.1"/>
    </source>
</evidence>
<feature type="signal peptide" evidence="1">
    <location>
        <begin position="1"/>
        <end position="19"/>
    </location>
</feature>
<proteinExistence type="predicted"/>
<comment type="caution">
    <text evidence="2">The sequence shown here is derived from an EMBL/GenBank/DDBJ whole genome shotgun (WGS) entry which is preliminary data.</text>
</comment>
<gene>
    <name evidence="2" type="ORF">PRZ48_000495</name>
</gene>
<dbReference type="Proteomes" id="UP001305779">
    <property type="component" value="Unassembled WGS sequence"/>
</dbReference>
<feature type="chain" id="PRO_5047088674" evidence="1">
    <location>
        <begin position="20"/>
        <end position="148"/>
    </location>
</feature>
<accession>A0ABR0EYY3</accession>
<sequence>MRFFDFSATALFAAAVANAATPDSYGSLTSATTTYTITRTVSRVVETVTATSNGSTSTYESTSSLTTSISIPLTTSVYSHAPSSIASVTIPSYGNATVPLGTGTGALPSASASGSFTPPAASEGGAGKLGVEALGFAAIAGVVGLLAF</sequence>
<reference evidence="2 3" key="1">
    <citation type="journal article" date="2023" name="G3 (Bethesda)">
        <title>A chromosome-level genome assembly of Zasmidium syzygii isolated from banana leaves.</title>
        <authorList>
            <person name="van Westerhoven A.C."/>
            <person name="Mehrabi R."/>
            <person name="Talebi R."/>
            <person name="Steentjes M.B.F."/>
            <person name="Corcolon B."/>
            <person name="Chong P.A."/>
            <person name="Kema G.H.J."/>
            <person name="Seidl M.F."/>
        </authorList>
    </citation>
    <scope>NUCLEOTIDE SEQUENCE [LARGE SCALE GENOMIC DNA]</scope>
    <source>
        <strain evidence="2 3">P124</strain>
    </source>
</reference>
<evidence type="ECO:0000313" key="3">
    <source>
        <dbReference type="Proteomes" id="UP001305779"/>
    </source>
</evidence>
<protein>
    <submittedName>
        <fullName evidence="2">Uncharacterized protein</fullName>
    </submittedName>
</protein>
<keyword evidence="1" id="KW-0732">Signal</keyword>
<organism evidence="2 3">
    <name type="scientific">Zasmidium cellare</name>
    <name type="common">Wine cellar mold</name>
    <name type="synonym">Racodium cellare</name>
    <dbReference type="NCBI Taxonomy" id="395010"/>
    <lineage>
        <taxon>Eukaryota</taxon>
        <taxon>Fungi</taxon>
        <taxon>Dikarya</taxon>
        <taxon>Ascomycota</taxon>
        <taxon>Pezizomycotina</taxon>
        <taxon>Dothideomycetes</taxon>
        <taxon>Dothideomycetidae</taxon>
        <taxon>Mycosphaerellales</taxon>
        <taxon>Mycosphaerellaceae</taxon>
        <taxon>Zasmidium</taxon>
    </lineage>
</organism>